<dbReference type="AlphaFoldDB" id="A0A918XN32"/>
<dbReference type="PROSITE" id="PS50977">
    <property type="entry name" value="HTH_TETR_2"/>
    <property type="match status" value="1"/>
</dbReference>
<dbReference type="InterPro" id="IPR050109">
    <property type="entry name" value="HTH-type_TetR-like_transc_reg"/>
</dbReference>
<dbReference type="Gene3D" id="1.10.357.10">
    <property type="entry name" value="Tetracycline Repressor, domain 2"/>
    <property type="match status" value="1"/>
</dbReference>
<dbReference type="InterPro" id="IPR039536">
    <property type="entry name" value="TetR_C_Proteobacteria"/>
</dbReference>
<keyword evidence="7" id="KW-1185">Reference proteome</keyword>
<dbReference type="InterPro" id="IPR009057">
    <property type="entry name" value="Homeodomain-like_sf"/>
</dbReference>
<comment type="caution">
    <text evidence="6">The sequence shown here is derived from an EMBL/GenBank/DDBJ whole genome shotgun (WGS) entry which is preliminary data.</text>
</comment>
<dbReference type="PANTHER" id="PTHR30055:SF146">
    <property type="entry name" value="HTH-TYPE TRANSCRIPTIONAL DUAL REGULATOR CECR"/>
    <property type="match status" value="1"/>
</dbReference>
<dbReference type="RefSeq" id="WP_189987282.1">
    <property type="nucleotide sequence ID" value="NZ_BMZS01000001.1"/>
</dbReference>
<protein>
    <submittedName>
        <fullName evidence="6">TetR family transcriptional regulator</fullName>
    </submittedName>
</protein>
<evidence type="ECO:0000256" key="2">
    <source>
        <dbReference type="ARBA" id="ARBA00023125"/>
    </source>
</evidence>
<keyword evidence="2 4" id="KW-0238">DNA-binding</keyword>
<evidence type="ECO:0000256" key="3">
    <source>
        <dbReference type="ARBA" id="ARBA00023163"/>
    </source>
</evidence>
<evidence type="ECO:0000256" key="1">
    <source>
        <dbReference type="ARBA" id="ARBA00023015"/>
    </source>
</evidence>
<dbReference type="PROSITE" id="PS01081">
    <property type="entry name" value="HTH_TETR_1"/>
    <property type="match status" value="1"/>
</dbReference>
<dbReference type="PANTHER" id="PTHR30055">
    <property type="entry name" value="HTH-TYPE TRANSCRIPTIONAL REGULATOR RUTR"/>
    <property type="match status" value="1"/>
</dbReference>
<sequence length="217" mass="23583">MATATAPLSTPAIPVDRPLSPKEIQIIDAARRLFLEHGYEETSMDAIAAEAGVSKRTVYSHFRSKEMLFVEIMEAMCQHFGLTPQETIDPASPPERYLCASAKFVLAKVMDPRMQSVMRTIAGESAAFPEMGQRFWALGPGNMTAKITEYLRAQDAAGVLSVPDPRLAAGMFQGMVAGPTFLPMLFTGSAPWTADDIDYIARTATAAFLAAHRPKQG</sequence>
<evidence type="ECO:0000313" key="7">
    <source>
        <dbReference type="Proteomes" id="UP000630353"/>
    </source>
</evidence>
<evidence type="ECO:0000256" key="4">
    <source>
        <dbReference type="PROSITE-ProRule" id="PRU00335"/>
    </source>
</evidence>
<dbReference type="FunFam" id="1.10.10.60:FF:000141">
    <property type="entry name" value="TetR family transcriptional regulator"/>
    <property type="match status" value="1"/>
</dbReference>
<dbReference type="GO" id="GO:0003700">
    <property type="term" value="F:DNA-binding transcription factor activity"/>
    <property type="evidence" value="ECO:0007669"/>
    <property type="project" value="TreeGrafter"/>
</dbReference>
<dbReference type="Pfam" id="PF14246">
    <property type="entry name" value="TetR_C_7"/>
    <property type="match status" value="1"/>
</dbReference>
<dbReference type="SUPFAM" id="SSF46689">
    <property type="entry name" value="Homeodomain-like"/>
    <property type="match status" value="1"/>
</dbReference>
<evidence type="ECO:0000259" key="5">
    <source>
        <dbReference type="PROSITE" id="PS50977"/>
    </source>
</evidence>
<reference evidence="6" key="2">
    <citation type="submission" date="2020-09" db="EMBL/GenBank/DDBJ databases">
        <authorList>
            <person name="Sun Q."/>
            <person name="Kim S."/>
        </authorList>
    </citation>
    <scope>NUCLEOTIDE SEQUENCE</scope>
    <source>
        <strain evidence="6">KCTC 42651</strain>
    </source>
</reference>
<gene>
    <name evidence="6" type="ORF">GCM10017083_04610</name>
</gene>
<dbReference type="SUPFAM" id="SSF48498">
    <property type="entry name" value="Tetracyclin repressor-like, C-terminal domain"/>
    <property type="match status" value="1"/>
</dbReference>
<dbReference type="Pfam" id="PF00440">
    <property type="entry name" value="TetR_N"/>
    <property type="match status" value="1"/>
</dbReference>
<dbReference type="Proteomes" id="UP000630353">
    <property type="component" value="Unassembled WGS sequence"/>
</dbReference>
<organism evidence="6 7">
    <name type="scientific">Thalassobaculum fulvum</name>
    <dbReference type="NCBI Taxonomy" id="1633335"/>
    <lineage>
        <taxon>Bacteria</taxon>
        <taxon>Pseudomonadati</taxon>
        <taxon>Pseudomonadota</taxon>
        <taxon>Alphaproteobacteria</taxon>
        <taxon>Rhodospirillales</taxon>
        <taxon>Thalassobaculaceae</taxon>
        <taxon>Thalassobaculum</taxon>
    </lineage>
</organism>
<dbReference type="EMBL" id="BMZS01000001">
    <property type="protein sequence ID" value="GHD40895.1"/>
    <property type="molecule type" value="Genomic_DNA"/>
</dbReference>
<dbReference type="Gene3D" id="1.10.10.60">
    <property type="entry name" value="Homeodomain-like"/>
    <property type="match status" value="1"/>
</dbReference>
<reference evidence="6" key="1">
    <citation type="journal article" date="2014" name="Int. J. Syst. Evol. Microbiol.">
        <title>Complete genome sequence of Corynebacterium casei LMG S-19264T (=DSM 44701T), isolated from a smear-ripened cheese.</title>
        <authorList>
            <consortium name="US DOE Joint Genome Institute (JGI-PGF)"/>
            <person name="Walter F."/>
            <person name="Albersmeier A."/>
            <person name="Kalinowski J."/>
            <person name="Ruckert C."/>
        </authorList>
    </citation>
    <scope>NUCLEOTIDE SEQUENCE</scope>
    <source>
        <strain evidence="6">KCTC 42651</strain>
    </source>
</reference>
<keyword evidence="3" id="KW-0804">Transcription</keyword>
<dbReference type="InterPro" id="IPR023772">
    <property type="entry name" value="DNA-bd_HTH_TetR-type_CS"/>
</dbReference>
<keyword evidence="1" id="KW-0805">Transcription regulation</keyword>
<feature type="DNA-binding region" description="H-T-H motif" evidence="4">
    <location>
        <begin position="43"/>
        <end position="62"/>
    </location>
</feature>
<dbReference type="InterPro" id="IPR001647">
    <property type="entry name" value="HTH_TetR"/>
</dbReference>
<dbReference type="InterPro" id="IPR036271">
    <property type="entry name" value="Tet_transcr_reg_TetR-rel_C_sf"/>
</dbReference>
<feature type="domain" description="HTH tetR-type" evidence="5">
    <location>
        <begin position="20"/>
        <end position="80"/>
    </location>
</feature>
<dbReference type="GO" id="GO:0000976">
    <property type="term" value="F:transcription cis-regulatory region binding"/>
    <property type="evidence" value="ECO:0007669"/>
    <property type="project" value="TreeGrafter"/>
</dbReference>
<accession>A0A918XN32</accession>
<proteinExistence type="predicted"/>
<name>A0A918XN32_9PROT</name>
<evidence type="ECO:0000313" key="6">
    <source>
        <dbReference type="EMBL" id="GHD40895.1"/>
    </source>
</evidence>
<dbReference type="PRINTS" id="PR00455">
    <property type="entry name" value="HTHTETR"/>
</dbReference>